<dbReference type="Gene3D" id="3.40.50.300">
    <property type="entry name" value="P-loop containing nucleotide triphosphate hydrolases"/>
    <property type="match status" value="1"/>
</dbReference>
<organism evidence="10 11">
    <name type="scientific">Actinocatenispora thailandica</name>
    <dbReference type="NCBI Taxonomy" id="227318"/>
    <lineage>
        <taxon>Bacteria</taxon>
        <taxon>Bacillati</taxon>
        <taxon>Actinomycetota</taxon>
        <taxon>Actinomycetes</taxon>
        <taxon>Micromonosporales</taxon>
        <taxon>Micromonosporaceae</taxon>
        <taxon>Actinocatenispora</taxon>
    </lineage>
</organism>
<protein>
    <recommendedName>
        <fullName evidence="12">Thiol reductant ABC exporter subunit CydD</fullName>
    </recommendedName>
</protein>
<dbReference type="InterPro" id="IPR011527">
    <property type="entry name" value="ABC1_TM_dom"/>
</dbReference>
<evidence type="ECO:0000256" key="4">
    <source>
        <dbReference type="ARBA" id="ARBA00022840"/>
    </source>
</evidence>
<dbReference type="InterPro" id="IPR003439">
    <property type="entry name" value="ABC_transporter-like_ATP-bd"/>
</dbReference>
<keyword evidence="3" id="KW-0547">Nucleotide-binding</keyword>
<dbReference type="CDD" id="cd03228">
    <property type="entry name" value="ABCC_MRP_Like"/>
    <property type="match status" value="1"/>
</dbReference>
<sequence>MSGVGPLDPRLIRHARATAAHLAALVALGVATAATVIAGAQLIADTLAAVVHGAAPGSLTRPLALLAAIIAARAAIAWATEAEGHHAAARVKSALRRKLLAHTVALPPAERPTATVTTLATTGIDALDGYFAKYLPQLVLAVLVPGAILLRLAFTDPVTAVIIVATLPLIPIFMILIGLATKAATRRRYTALTRLSHHFLDVVAGLPTLKAFGRAGHQARTIAAVTDSYRRATMRTLRIAFLSALVLELLATLSVALVAVGIGLRLVDGNVDLAAALLVLILAPEAYLPLRAVGTHFHASADGLAAAEEVFRVLDTTPRSTGGAAPPDPVTDIHLAGVTVTHPGRPVATPPPVDTHLRPGELLALTGPSGTGKSTLLAVLLGFTAPTAGRVLVNGYDLAGFDTDQWRRRIGWAAQQPYLHPGTLADNIRLGRPDAPDVFVAAAARDACLDLPLSTPVGEHGAGLSAGQRRRVGLARALLRDTPILLLDEPTAGLDPETEAAVLARLRARAAAGRTVLIASHRPGAIAAADRTIALAAAPVGS</sequence>
<dbReference type="PROSITE" id="PS50893">
    <property type="entry name" value="ABC_TRANSPORTER_2"/>
    <property type="match status" value="1"/>
</dbReference>
<evidence type="ECO:0000313" key="10">
    <source>
        <dbReference type="EMBL" id="BCJ35390.1"/>
    </source>
</evidence>
<reference evidence="10 11" key="1">
    <citation type="submission" date="2020-08" db="EMBL/GenBank/DDBJ databases">
        <title>Whole genome shotgun sequence of Actinocatenispora thailandica NBRC 105041.</title>
        <authorList>
            <person name="Komaki H."/>
            <person name="Tamura T."/>
        </authorList>
    </citation>
    <scope>NUCLEOTIDE SEQUENCE [LARGE SCALE GENOMIC DNA]</scope>
    <source>
        <strain evidence="10 11">NBRC 105041</strain>
    </source>
</reference>
<proteinExistence type="predicted"/>
<dbReference type="Pfam" id="PF00664">
    <property type="entry name" value="ABC_membrane"/>
    <property type="match status" value="1"/>
</dbReference>
<keyword evidence="6 7" id="KW-0472">Membrane</keyword>
<dbReference type="Pfam" id="PF00005">
    <property type="entry name" value="ABC_tran"/>
    <property type="match status" value="1"/>
</dbReference>
<dbReference type="Proteomes" id="UP000611640">
    <property type="component" value="Chromosome"/>
</dbReference>
<dbReference type="EMBL" id="AP023355">
    <property type="protein sequence ID" value="BCJ35390.1"/>
    <property type="molecule type" value="Genomic_DNA"/>
</dbReference>
<dbReference type="InterPro" id="IPR036640">
    <property type="entry name" value="ABC1_TM_sf"/>
</dbReference>
<dbReference type="AlphaFoldDB" id="A0A7R7DPR7"/>
<dbReference type="GO" id="GO:0140359">
    <property type="term" value="F:ABC-type transporter activity"/>
    <property type="evidence" value="ECO:0007669"/>
    <property type="project" value="InterPro"/>
</dbReference>
<dbReference type="PROSITE" id="PS50929">
    <property type="entry name" value="ABC_TM1F"/>
    <property type="match status" value="1"/>
</dbReference>
<gene>
    <name evidence="10" type="ORF">Athai_28930</name>
</gene>
<dbReference type="InterPro" id="IPR017871">
    <property type="entry name" value="ABC_transporter-like_CS"/>
</dbReference>
<evidence type="ECO:0000256" key="3">
    <source>
        <dbReference type="ARBA" id="ARBA00022741"/>
    </source>
</evidence>
<dbReference type="PANTHER" id="PTHR24221">
    <property type="entry name" value="ATP-BINDING CASSETTE SUB-FAMILY B"/>
    <property type="match status" value="1"/>
</dbReference>
<evidence type="ECO:0000259" key="8">
    <source>
        <dbReference type="PROSITE" id="PS50893"/>
    </source>
</evidence>
<dbReference type="KEGG" id="atl:Athai_28930"/>
<evidence type="ECO:0000256" key="1">
    <source>
        <dbReference type="ARBA" id="ARBA00004651"/>
    </source>
</evidence>
<dbReference type="RefSeq" id="WP_203961932.1">
    <property type="nucleotide sequence ID" value="NZ_AP023355.1"/>
</dbReference>
<evidence type="ECO:0000256" key="5">
    <source>
        <dbReference type="ARBA" id="ARBA00022989"/>
    </source>
</evidence>
<dbReference type="GO" id="GO:0005524">
    <property type="term" value="F:ATP binding"/>
    <property type="evidence" value="ECO:0007669"/>
    <property type="project" value="UniProtKB-KW"/>
</dbReference>
<keyword evidence="11" id="KW-1185">Reference proteome</keyword>
<evidence type="ECO:0000256" key="7">
    <source>
        <dbReference type="SAM" id="Phobius"/>
    </source>
</evidence>
<evidence type="ECO:0000256" key="6">
    <source>
        <dbReference type="ARBA" id="ARBA00023136"/>
    </source>
</evidence>
<dbReference type="Gene3D" id="1.20.1560.10">
    <property type="entry name" value="ABC transporter type 1, transmembrane domain"/>
    <property type="match status" value="1"/>
</dbReference>
<keyword evidence="4" id="KW-0067">ATP-binding</keyword>
<dbReference type="InterPro" id="IPR027417">
    <property type="entry name" value="P-loop_NTPase"/>
</dbReference>
<feature type="transmembrane region" description="Helical" evidence="7">
    <location>
        <begin position="63"/>
        <end position="80"/>
    </location>
</feature>
<evidence type="ECO:0008006" key="12">
    <source>
        <dbReference type="Google" id="ProtNLM"/>
    </source>
</evidence>
<evidence type="ECO:0000256" key="2">
    <source>
        <dbReference type="ARBA" id="ARBA00022692"/>
    </source>
</evidence>
<dbReference type="NCBIfam" id="TIGR02857">
    <property type="entry name" value="CydD"/>
    <property type="match status" value="1"/>
</dbReference>
<feature type="domain" description="ABC transporter" evidence="8">
    <location>
        <begin position="333"/>
        <end position="540"/>
    </location>
</feature>
<dbReference type="SMART" id="SM00382">
    <property type="entry name" value="AAA"/>
    <property type="match status" value="1"/>
</dbReference>
<dbReference type="PANTHER" id="PTHR24221:SF590">
    <property type="entry name" value="COMPONENT LINKED WITH THE ASSEMBLY OF CYTOCHROME' TRANSPORT TRANSMEMBRANE ATP-BINDING PROTEIN ABC TRANSPORTER CYDD-RELATED"/>
    <property type="match status" value="1"/>
</dbReference>
<dbReference type="GO" id="GO:0042883">
    <property type="term" value="P:cysteine transport"/>
    <property type="evidence" value="ECO:0007669"/>
    <property type="project" value="InterPro"/>
</dbReference>
<name>A0A7R7DPR7_9ACTN</name>
<dbReference type="InterPro" id="IPR003593">
    <property type="entry name" value="AAA+_ATPase"/>
</dbReference>
<feature type="transmembrane region" description="Helical" evidence="7">
    <location>
        <begin position="239"/>
        <end position="267"/>
    </location>
</feature>
<dbReference type="SUPFAM" id="SSF52540">
    <property type="entry name" value="P-loop containing nucleoside triphosphate hydrolases"/>
    <property type="match status" value="1"/>
</dbReference>
<dbReference type="GO" id="GO:0005886">
    <property type="term" value="C:plasma membrane"/>
    <property type="evidence" value="ECO:0007669"/>
    <property type="project" value="UniProtKB-SubCell"/>
</dbReference>
<feature type="transmembrane region" description="Helical" evidence="7">
    <location>
        <begin position="20"/>
        <end position="43"/>
    </location>
</feature>
<dbReference type="GO" id="GO:0016887">
    <property type="term" value="F:ATP hydrolysis activity"/>
    <property type="evidence" value="ECO:0007669"/>
    <property type="project" value="InterPro"/>
</dbReference>
<dbReference type="SUPFAM" id="SSF90123">
    <property type="entry name" value="ABC transporter transmembrane region"/>
    <property type="match status" value="1"/>
</dbReference>
<accession>A0A7R7DPR7</accession>
<dbReference type="CDD" id="cd18584">
    <property type="entry name" value="ABC_6TM_AarD_CydD"/>
    <property type="match status" value="1"/>
</dbReference>
<feature type="transmembrane region" description="Helical" evidence="7">
    <location>
        <begin position="160"/>
        <end position="180"/>
    </location>
</feature>
<dbReference type="InterPro" id="IPR039421">
    <property type="entry name" value="Type_1_exporter"/>
</dbReference>
<dbReference type="PROSITE" id="PS00211">
    <property type="entry name" value="ABC_TRANSPORTER_1"/>
    <property type="match status" value="1"/>
</dbReference>
<dbReference type="InterPro" id="IPR014216">
    <property type="entry name" value="ABC_transptr_CydD"/>
</dbReference>
<comment type="subcellular location">
    <subcellularLocation>
        <location evidence="1">Cell membrane</location>
        <topology evidence="1">Multi-pass membrane protein</topology>
    </subcellularLocation>
</comment>
<keyword evidence="5 7" id="KW-1133">Transmembrane helix</keyword>
<feature type="domain" description="ABC transmembrane type-1" evidence="9">
    <location>
        <begin position="23"/>
        <end position="302"/>
    </location>
</feature>
<evidence type="ECO:0000313" key="11">
    <source>
        <dbReference type="Proteomes" id="UP000611640"/>
    </source>
</evidence>
<evidence type="ECO:0000259" key="9">
    <source>
        <dbReference type="PROSITE" id="PS50929"/>
    </source>
</evidence>
<feature type="transmembrane region" description="Helical" evidence="7">
    <location>
        <begin position="134"/>
        <end position="154"/>
    </location>
</feature>
<keyword evidence="2 7" id="KW-0812">Transmembrane</keyword>